<accession>A0A066RSI3</accession>
<keyword evidence="1" id="KW-1133">Transmembrane helix</keyword>
<gene>
    <name evidence="2" type="ORF">EA58_01405</name>
</gene>
<dbReference type="Proteomes" id="UP000027192">
    <property type="component" value="Unassembled WGS sequence"/>
</dbReference>
<keyword evidence="1" id="KW-0472">Membrane</keyword>
<sequence>MLELLFICSFTFFILLTYALIQGLISEFLKKRLIIRTLLRQQPQKTLTTEQLKLLRKIYKKRFKDNRVFKVTGKLHRSLNEARLRRLVVRSAYWPDIDQEETGECQYVSTNRLQVEGVVHQKVFYAIRINDFDILAESEPFYALPQVKKVNPVSFDLSCVLIPIVLINMFFMAVMDYYDSLMFFIVMTLLLGSFPIYFICREIYESQWLYEFKGHFHSVEYSEEVSINRPGNLNGFPVEIAHDVFKEGKEYTVHGHICHTPDFHLDVVLVDGKNPSFSLEHKKKSLLWCLLLWMMITSVLISMTTNFYHSVTYKEYHSFATHHLHYDIARDVDTRALSKLDSGDAIKLQGLYFSPGEEHGMIIVRDGYDPKRVNAITQSIIDSVRPILFDSHHRVKLSKEARRNWHKAEVQFMNPQASLYRSLESAKAEIAAQTPLRVDIGDGRFKTQVLTLSQLRDAVFHLSRYPDGKRITYGEQYQHIRKSVIHYLYGWKASMYLSVSFFDPSEKKLVGYVYQPVTSIEPIDNIALSWKYYLFWLAVSSVMLIYSAYAYATAEQRYAHLYQQEMWE</sequence>
<dbReference type="EMBL" id="JMIB01000003">
    <property type="protein sequence ID" value="KDM93294.1"/>
    <property type="molecule type" value="Genomic_DNA"/>
</dbReference>
<comment type="caution">
    <text evidence="2">The sequence shown here is derived from an EMBL/GenBank/DDBJ whole genome shotgun (WGS) entry which is preliminary data.</text>
</comment>
<proteinExistence type="predicted"/>
<dbReference type="AlphaFoldDB" id="A0A066RSI3"/>
<name>A0A066RSI3_9GAMM</name>
<keyword evidence="1" id="KW-0812">Transmembrane</keyword>
<evidence type="ECO:0000313" key="3">
    <source>
        <dbReference type="Proteomes" id="UP000027192"/>
    </source>
</evidence>
<evidence type="ECO:0000256" key="1">
    <source>
        <dbReference type="SAM" id="Phobius"/>
    </source>
</evidence>
<evidence type="ECO:0000313" key="2">
    <source>
        <dbReference type="EMBL" id="KDM93294.1"/>
    </source>
</evidence>
<keyword evidence="3" id="KW-1185">Reference proteome</keyword>
<feature type="transmembrane region" description="Helical" evidence="1">
    <location>
        <begin position="532"/>
        <end position="552"/>
    </location>
</feature>
<feature type="transmembrane region" description="Helical" evidence="1">
    <location>
        <begin position="155"/>
        <end position="175"/>
    </location>
</feature>
<feature type="transmembrane region" description="Helical" evidence="1">
    <location>
        <begin position="286"/>
        <end position="308"/>
    </location>
</feature>
<feature type="transmembrane region" description="Helical" evidence="1">
    <location>
        <begin position="6"/>
        <end position="29"/>
    </location>
</feature>
<dbReference type="OrthoDB" id="5832502at2"/>
<evidence type="ECO:0008006" key="4">
    <source>
        <dbReference type="Google" id="ProtNLM"/>
    </source>
</evidence>
<organism evidence="2 3">
    <name type="scientific">Photobacterium galatheae</name>
    <dbReference type="NCBI Taxonomy" id="1654360"/>
    <lineage>
        <taxon>Bacteria</taxon>
        <taxon>Pseudomonadati</taxon>
        <taxon>Pseudomonadota</taxon>
        <taxon>Gammaproteobacteria</taxon>
        <taxon>Vibrionales</taxon>
        <taxon>Vibrionaceae</taxon>
        <taxon>Photobacterium</taxon>
    </lineage>
</organism>
<feature type="transmembrane region" description="Helical" evidence="1">
    <location>
        <begin position="181"/>
        <end position="200"/>
    </location>
</feature>
<protein>
    <recommendedName>
        <fullName evidence="4">Intracellular growth attenuator protein igaA</fullName>
    </recommendedName>
</protein>
<reference evidence="2 3" key="1">
    <citation type="submission" date="2014-04" db="EMBL/GenBank/DDBJ databases">
        <title>Draft genome sequence of Photobacterium halotolerans S2753: a solonamide, ngercheumicin and holomycin producer.</title>
        <authorList>
            <person name="Machado H.R."/>
            <person name="Gram L."/>
        </authorList>
    </citation>
    <scope>NUCLEOTIDE SEQUENCE [LARGE SCALE GENOMIC DNA]</scope>
    <source>
        <strain evidence="2 3">S2753</strain>
    </source>
</reference>
<dbReference type="RefSeq" id="WP_036748025.1">
    <property type="nucleotide sequence ID" value="NZ_JAGSGC010000011.1"/>
</dbReference>